<dbReference type="Gene3D" id="1.25.40.80">
    <property type="match status" value="1"/>
</dbReference>
<proteinExistence type="predicted"/>
<keyword evidence="1" id="KW-0456">Lyase</keyword>
<dbReference type="InterPro" id="IPR036134">
    <property type="entry name" value="Crypto/Photolyase_FAD-like_sf"/>
</dbReference>
<organism evidence="1 2">
    <name type="scientific">Aureimonas flava</name>
    <dbReference type="NCBI Taxonomy" id="2320271"/>
    <lineage>
        <taxon>Bacteria</taxon>
        <taxon>Pseudomonadati</taxon>
        <taxon>Pseudomonadota</taxon>
        <taxon>Alphaproteobacteria</taxon>
        <taxon>Hyphomicrobiales</taxon>
        <taxon>Aurantimonadaceae</taxon>
        <taxon>Aureimonas</taxon>
    </lineage>
</organism>
<dbReference type="OrthoDB" id="5288100at2"/>
<comment type="caution">
    <text evidence="1">The sequence shown here is derived from an EMBL/GenBank/DDBJ whole genome shotgun (WGS) entry which is preliminary data.</text>
</comment>
<dbReference type="PANTHER" id="PTHR38657:SF1">
    <property type="entry name" value="SLR1343 PROTEIN"/>
    <property type="match status" value="1"/>
</dbReference>
<dbReference type="Proteomes" id="UP000265750">
    <property type="component" value="Unassembled WGS sequence"/>
</dbReference>
<dbReference type="RefSeq" id="WP_119538563.1">
    <property type="nucleotide sequence ID" value="NZ_QYRN01000002.1"/>
</dbReference>
<dbReference type="InterPro" id="IPR007357">
    <property type="entry name" value="PhrB-like"/>
</dbReference>
<dbReference type="Gene3D" id="1.10.10.1710">
    <property type="entry name" value="Deoxyribodipyrimidine photolyase-related"/>
    <property type="match status" value="1"/>
</dbReference>
<evidence type="ECO:0000313" key="1">
    <source>
        <dbReference type="EMBL" id="RIY02484.1"/>
    </source>
</evidence>
<evidence type="ECO:0000313" key="2">
    <source>
        <dbReference type="Proteomes" id="UP000265750"/>
    </source>
</evidence>
<dbReference type="InterPro" id="IPR052551">
    <property type="entry name" value="UV-DNA_repair_photolyase"/>
</dbReference>
<name>A0A3A1WQ67_9HYPH</name>
<dbReference type="Pfam" id="PF04244">
    <property type="entry name" value="DPRP"/>
    <property type="match status" value="1"/>
</dbReference>
<reference evidence="2" key="1">
    <citation type="submission" date="2018-09" db="EMBL/GenBank/DDBJ databases">
        <authorList>
            <person name="Tuo L."/>
        </authorList>
    </citation>
    <scope>NUCLEOTIDE SEQUENCE [LARGE SCALE GENOMIC DNA]</scope>
    <source>
        <strain evidence="2">M2BS4Y-1</strain>
    </source>
</reference>
<protein>
    <submittedName>
        <fullName evidence="1">Cryptochrome/photolyase family protein</fullName>
    </submittedName>
</protein>
<dbReference type="PANTHER" id="PTHR38657">
    <property type="entry name" value="SLR1343 PROTEIN"/>
    <property type="match status" value="1"/>
</dbReference>
<dbReference type="AlphaFoldDB" id="A0A3A1WQ67"/>
<dbReference type="InterPro" id="IPR014729">
    <property type="entry name" value="Rossmann-like_a/b/a_fold"/>
</dbReference>
<dbReference type="GO" id="GO:0016829">
    <property type="term" value="F:lyase activity"/>
    <property type="evidence" value="ECO:0007669"/>
    <property type="project" value="UniProtKB-KW"/>
</dbReference>
<dbReference type="EMBL" id="QYRN01000002">
    <property type="protein sequence ID" value="RIY02484.1"/>
    <property type="molecule type" value="Genomic_DNA"/>
</dbReference>
<accession>A0A3A1WQ67</accession>
<keyword evidence="2" id="KW-1185">Reference proteome</keyword>
<dbReference type="SUPFAM" id="SSF48173">
    <property type="entry name" value="Cryptochrome/photolyase FAD-binding domain"/>
    <property type="match status" value="1"/>
</dbReference>
<dbReference type="Gene3D" id="3.40.50.620">
    <property type="entry name" value="HUPs"/>
    <property type="match status" value="1"/>
</dbReference>
<gene>
    <name evidence="1" type="ORF">D3218_03690</name>
</gene>
<sequence>MTRLRFVLGDQLSRDISSLRDLGPGDVVLMAEVDEEATYVRHHQRKIAFLFSAMRHFAAELEADGITVDYLRLDGERRAGSFTQALEDALKRHGPQAVVLTEPGEWRVLEMTKSWEGAFGVPVEVRPDDRFLCSHEDFARLAGTGRTLLMESFYRRMRERTGYLMDADGRPEGGRWNHDADNRESLPKRIPIPVRPVVEPDRTTSEVLSLVAARFGNHFGSLKGFDYPVTRADALRYLDWFAQKALPRFGTYEDAMRQSEPLLFHSHLSALINCGLLNPRECCERAVAAYRQGHAPINAVEGFVRQIIGWREFVRGVYWREMPGYGARNELAADRPLPDFFWTGETGMNCMAQAIRETAANAYAHHIQRLMVLGNFCLLAAIDPREVQEWYLVVYHDAFEWVEMPNVVGMVLYADGGVFATKPYAASGNYINRMSDYCRRCRYDVKQHTGEDACPFNYLYWDFVARHEARLAANRRTDRMVATLHRMAEEKVAAMRGDAAAFLDGLEASGTY</sequence>
<dbReference type="Gene3D" id="1.10.579.10">
    <property type="entry name" value="DNA Cyclobutane Dipyrimidine Photolyase, subunit A, domain 3"/>
    <property type="match status" value="1"/>
</dbReference>